<keyword evidence="6" id="KW-0227">DNA damage</keyword>
<dbReference type="GO" id="GO:0008413">
    <property type="term" value="F:8-oxo-7,8-dihydroguanosine triphosphate pyrophosphatase activity"/>
    <property type="evidence" value="ECO:0007669"/>
    <property type="project" value="TreeGrafter"/>
</dbReference>
<comment type="catalytic activity">
    <reaction evidence="10">
        <text>8-oxo-dGTP + H2O = 8-oxo-dGMP + diphosphate + H(+)</text>
        <dbReference type="Rhea" id="RHEA:31575"/>
        <dbReference type="ChEBI" id="CHEBI:15377"/>
        <dbReference type="ChEBI" id="CHEBI:15378"/>
        <dbReference type="ChEBI" id="CHEBI:33019"/>
        <dbReference type="ChEBI" id="CHEBI:63224"/>
        <dbReference type="ChEBI" id="CHEBI:77896"/>
        <dbReference type="EC" id="3.6.1.55"/>
    </reaction>
</comment>
<dbReference type="GO" id="GO:0035539">
    <property type="term" value="F:8-oxo-7,8-dihydrodeoxyguanosine triphosphate pyrophosphatase activity"/>
    <property type="evidence" value="ECO:0007669"/>
    <property type="project" value="UniProtKB-EC"/>
</dbReference>
<evidence type="ECO:0000313" key="19">
    <source>
        <dbReference type="Proteomes" id="UP000248882"/>
    </source>
</evidence>
<dbReference type="EC" id="3.6.1.55" evidence="12"/>
<dbReference type="PANTHER" id="PTHR47707">
    <property type="entry name" value="8-OXO-DGTP DIPHOSPHATASE"/>
    <property type="match status" value="1"/>
</dbReference>
<accession>A0A2W7R3P4</accession>
<dbReference type="PRINTS" id="PR00502">
    <property type="entry name" value="NUDIXFAMILY"/>
</dbReference>
<evidence type="ECO:0000256" key="8">
    <source>
        <dbReference type="ARBA" id="ARBA00022842"/>
    </source>
</evidence>
<dbReference type="GO" id="GO:0044716">
    <property type="term" value="F:8-oxo-GDP phosphatase activity"/>
    <property type="evidence" value="ECO:0007669"/>
    <property type="project" value="TreeGrafter"/>
</dbReference>
<dbReference type="Proteomes" id="UP000248882">
    <property type="component" value="Unassembled WGS sequence"/>
</dbReference>
<evidence type="ECO:0000256" key="15">
    <source>
        <dbReference type="ARBA" id="ARBA00041979"/>
    </source>
</evidence>
<evidence type="ECO:0000313" key="18">
    <source>
        <dbReference type="EMBL" id="PZX48699.1"/>
    </source>
</evidence>
<evidence type="ECO:0000256" key="9">
    <source>
        <dbReference type="ARBA" id="ARBA00023204"/>
    </source>
</evidence>
<sequence length="141" mass="15965">MEVIFVTCALILLDDKVLCAQRSDRMHLPGLWEFPGGKIEAGESPEACLIREIKEELAITVHVVAALKPNEHAYSEGKLIRLIPFVCAWESGEISLLEHQQVKWLAKEDLKSLEWAPADVPIVDELLVNWNNIQKRLVDNN</sequence>
<evidence type="ECO:0000256" key="1">
    <source>
        <dbReference type="ARBA" id="ARBA00001946"/>
    </source>
</evidence>
<keyword evidence="7" id="KW-0378">Hydrolase</keyword>
<organism evidence="18 19">
    <name type="scientific">Algoriphagus chordae</name>
    <dbReference type="NCBI Taxonomy" id="237019"/>
    <lineage>
        <taxon>Bacteria</taxon>
        <taxon>Pseudomonadati</taxon>
        <taxon>Bacteroidota</taxon>
        <taxon>Cytophagia</taxon>
        <taxon>Cytophagales</taxon>
        <taxon>Cyclobacteriaceae</taxon>
        <taxon>Algoriphagus</taxon>
    </lineage>
</organism>
<dbReference type="SUPFAM" id="SSF55811">
    <property type="entry name" value="Nudix"/>
    <property type="match status" value="1"/>
</dbReference>
<evidence type="ECO:0000256" key="4">
    <source>
        <dbReference type="ARBA" id="ARBA00022705"/>
    </source>
</evidence>
<dbReference type="EMBL" id="QKZT01000018">
    <property type="protein sequence ID" value="PZX48699.1"/>
    <property type="molecule type" value="Genomic_DNA"/>
</dbReference>
<evidence type="ECO:0000256" key="2">
    <source>
        <dbReference type="ARBA" id="ARBA00005582"/>
    </source>
</evidence>
<dbReference type="CDD" id="cd03425">
    <property type="entry name" value="NUDIX_MutT_NudA_like"/>
    <property type="match status" value="1"/>
</dbReference>
<gene>
    <name evidence="18" type="ORF">LV85_03513</name>
</gene>
<keyword evidence="4" id="KW-0235">DNA replication</keyword>
<comment type="similarity">
    <text evidence="2">Belongs to the Nudix hydrolase family.</text>
</comment>
<keyword evidence="3" id="KW-0515">Mutator protein</keyword>
<dbReference type="InterPro" id="IPR000086">
    <property type="entry name" value="NUDIX_hydrolase_dom"/>
</dbReference>
<keyword evidence="19" id="KW-1185">Reference proteome</keyword>
<name>A0A2W7R3P4_9BACT</name>
<dbReference type="InterPro" id="IPR020476">
    <property type="entry name" value="Nudix_hydrolase"/>
</dbReference>
<dbReference type="GO" id="GO:0044715">
    <property type="term" value="F:8-oxo-dGDP phosphatase activity"/>
    <property type="evidence" value="ECO:0007669"/>
    <property type="project" value="TreeGrafter"/>
</dbReference>
<keyword evidence="5" id="KW-0479">Metal-binding</keyword>
<dbReference type="GO" id="GO:0046872">
    <property type="term" value="F:metal ion binding"/>
    <property type="evidence" value="ECO:0007669"/>
    <property type="project" value="UniProtKB-KW"/>
</dbReference>
<keyword evidence="8" id="KW-0460">Magnesium</keyword>
<evidence type="ECO:0000256" key="16">
    <source>
        <dbReference type="ARBA" id="ARBA00042798"/>
    </source>
</evidence>
<evidence type="ECO:0000256" key="11">
    <source>
        <dbReference type="ARBA" id="ARBA00036904"/>
    </source>
</evidence>
<evidence type="ECO:0000256" key="12">
    <source>
        <dbReference type="ARBA" id="ARBA00038905"/>
    </source>
</evidence>
<evidence type="ECO:0000256" key="13">
    <source>
        <dbReference type="ARBA" id="ARBA00040794"/>
    </source>
</evidence>
<dbReference type="PANTHER" id="PTHR47707:SF1">
    <property type="entry name" value="NUDIX HYDROLASE FAMILY PROTEIN"/>
    <property type="match status" value="1"/>
</dbReference>
<comment type="catalytic activity">
    <reaction evidence="11">
        <text>8-oxo-GTP + H2O = 8-oxo-GMP + diphosphate + H(+)</text>
        <dbReference type="Rhea" id="RHEA:67616"/>
        <dbReference type="ChEBI" id="CHEBI:15377"/>
        <dbReference type="ChEBI" id="CHEBI:15378"/>
        <dbReference type="ChEBI" id="CHEBI:33019"/>
        <dbReference type="ChEBI" id="CHEBI:143553"/>
        <dbReference type="ChEBI" id="CHEBI:145694"/>
    </reaction>
</comment>
<protein>
    <recommendedName>
        <fullName evidence="13">8-oxo-dGTP diphosphatase</fullName>
        <ecNumber evidence="12">3.6.1.55</ecNumber>
    </recommendedName>
    <alternativeName>
        <fullName evidence="16">7,8-dihydro-8-oxoguanine-triphosphatase</fullName>
    </alternativeName>
    <alternativeName>
        <fullName evidence="15">Mutator protein MutT</fullName>
    </alternativeName>
    <alternativeName>
        <fullName evidence="14">dGTP pyrophosphohydrolase</fullName>
    </alternativeName>
</protein>
<evidence type="ECO:0000256" key="6">
    <source>
        <dbReference type="ARBA" id="ARBA00022763"/>
    </source>
</evidence>
<dbReference type="PROSITE" id="PS51462">
    <property type="entry name" value="NUDIX"/>
    <property type="match status" value="1"/>
</dbReference>
<comment type="caution">
    <text evidence="18">The sequence shown here is derived from an EMBL/GenBank/DDBJ whole genome shotgun (WGS) entry which is preliminary data.</text>
</comment>
<reference evidence="18 19" key="1">
    <citation type="submission" date="2018-06" db="EMBL/GenBank/DDBJ databases">
        <title>Genomic Encyclopedia of Archaeal and Bacterial Type Strains, Phase II (KMG-II): from individual species to whole genera.</title>
        <authorList>
            <person name="Goeker M."/>
        </authorList>
    </citation>
    <scope>NUCLEOTIDE SEQUENCE [LARGE SCALE GENOMIC DNA]</scope>
    <source>
        <strain evidence="18 19">DSM 19830</strain>
    </source>
</reference>
<keyword evidence="9" id="KW-0234">DNA repair</keyword>
<dbReference type="AlphaFoldDB" id="A0A2W7R3P4"/>
<evidence type="ECO:0000259" key="17">
    <source>
        <dbReference type="PROSITE" id="PS51462"/>
    </source>
</evidence>
<proteinExistence type="inferred from homology"/>
<dbReference type="GO" id="GO:0006281">
    <property type="term" value="P:DNA repair"/>
    <property type="evidence" value="ECO:0007669"/>
    <property type="project" value="UniProtKB-KW"/>
</dbReference>
<evidence type="ECO:0000256" key="3">
    <source>
        <dbReference type="ARBA" id="ARBA00022457"/>
    </source>
</evidence>
<dbReference type="Pfam" id="PF00293">
    <property type="entry name" value="NUDIX"/>
    <property type="match status" value="1"/>
</dbReference>
<comment type="cofactor">
    <cofactor evidence="1">
        <name>Mg(2+)</name>
        <dbReference type="ChEBI" id="CHEBI:18420"/>
    </cofactor>
</comment>
<dbReference type="InterPro" id="IPR015797">
    <property type="entry name" value="NUDIX_hydrolase-like_dom_sf"/>
</dbReference>
<evidence type="ECO:0000256" key="7">
    <source>
        <dbReference type="ARBA" id="ARBA00022801"/>
    </source>
</evidence>
<dbReference type="Gene3D" id="3.90.79.10">
    <property type="entry name" value="Nucleoside Triphosphate Pyrophosphohydrolase"/>
    <property type="match status" value="1"/>
</dbReference>
<evidence type="ECO:0000256" key="10">
    <source>
        <dbReference type="ARBA" id="ARBA00035861"/>
    </source>
</evidence>
<dbReference type="RefSeq" id="WP_211318435.1">
    <property type="nucleotide sequence ID" value="NZ_QKZT01000018.1"/>
</dbReference>
<evidence type="ECO:0000256" key="14">
    <source>
        <dbReference type="ARBA" id="ARBA00041592"/>
    </source>
</evidence>
<evidence type="ECO:0000256" key="5">
    <source>
        <dbReference type="ARBA" id="ARBA00022723"/>
    </source>
</evidence>
<dbReference type="GO" id="GO:0006260">
    <property type="term" value="P:DNA replication"/>
    <property type="evidence" value="ECO:0007669"/>
    <property type="project" value="UniProtKB-KW"/>
</dbReference>
<feature type="domain" description="Nudix hydrolase" evidence="17">
    <location>
        <begin position="1"/>
        <end position="128"/>
    </location>
</feature>
<dbReference type="InterPro" id="IPR047127">
    <property type="entry name" value="MutT-like"/>
</dbReference>